<proteinExistence type="predicted"/>
<accession>A0AAN9Y5A8</accession>
<protein>
    <submittedName>
        <fullName evidence="1">Uncharacterized protein</fullName>
    </submittedName>
</protein>
<comment type="caution">
    <text evidence="1">The sequence shown here is derived from an EMBL/GenBank/DDBJ whole genome shotgun (WGS) entry which is preliminary data.</text>
</comment>
<evidence type="ECO:0000313" key="2">
    <source>
        <dbReference type="Proteomes" id="UP001367676"/>
    </source>
</evidence>
<name>A0AAN9Y5A8_9HEMI</name>
<evidence type="ECO:0000313" key="1">
    <source>
        <dbReference type="EMBL" id="KAK7590523.1"/>
    </source>
</evidence>
<dbReference type="Proteomes" id="UP001367676">
    <property type="component" value="Unassembled WGS sequence"/>
</dbReference>
<dbReference type="EMBL" id="JBBCAQ010000022">
    <property type="protein sequence ID" value="KAK7590523.1"/>
    <property type="molecule type" value="Genomic_DNA"/>
</dbReference>
<organism evidence="1 2">
    <name type="scientific">Parthenolecanium corni</name>
    <dbReference type="NCBI Taxonomy" id="536013"/>
    <lineage>
        <taxon>Eukaryota</taxon>
        <taxon>Metazoa</taxon>
        <taxon>Ecdysozoa</taxon>
        <taxon>Arthropoda</taxon>
        <taxon>Hexapoda</taxon>
        <taxon>Insecta</taxon>
        <taxon>Pterygota</taxon>
        <taxon>Neoptera</taxon>
        <taxon>Paraneoptera</taxon>
        <taxon>Hemiptera</taxon>
        <taxon>Sternorrhyncha</taxon>
        <taxon>Coccoidea</taxon>
        <taxon>Coccidae</taxon>
        <taxon>Parthenolecanium</taxon>
    </lineage>
</organism>
<reference evidence="1 2" key="1">
    <citation type="submission" date="2024-03" db="EMBL/GenBank/DDBJ databases">
        <title>Adaptation during the transition from Ophiocordyceps entomopathogen to insect associate is accompanied by gene loss and intensified selection.</title>
        <authorList>
            <person name="Ward C.M."/>
            <person name="Onetto C.A."/>
            <person name="Borneman A.R."/>
        </authorList>
    </citation>
    <scope>NUCLEOTIDE SEQUENCE [LARGE SCALE GENOMIC DNA]</scope>
    <source>
        <strain evidence="1">AWRI1</strain>
        <tissue evidence="1">Single Adult Female</tissue>
    </source>
</reference>
<keyword evidence="2" id="KW-1185">Reference proteome</keyword>
<dbReference type="AlphaFoldDB" id="A0AAN9Y5A8"/>
<sequence length="133" mass="15039">MGVLEVAELESDVRFWRRLSPSEMWPNKDEKWSKMDLNGDVESLRGFQPSQFSSSCLIFRPAVSIFVVGWNPAISILTQLSQFLSSCLNFRPAVSIFVWLSQFLAGCLIFHPAGSFFVQLSQLSSSCLRIQIT</sequence>
<gene>
    <name evidence="1" type="ORF">V9T40_002136</name>
</gene>